<dbReference type="Proteomes" id="UP000612899">
    <property type="component" value="Unassembled WGS sequence"/>
</dbReference>
<organism evidence="1 2">
    <name type="scientific">Rhizocola hellebori</name>
    <dbReference type="NCBI Taxonomy" id="1392758"/>
    <lineage>
        <taxon>Bacteria</taxon>
        <taxon>Bacillati</taxon>
        <taxon>Actinomycetota</taxon>
        <taxon>Actinomycetes</taxon>
        <taxon>Micromonosporales</taxon>
        <taxon>Micromonosporaceae</taxon>
        <taxon>Rhizocola</taxon>
    </lineage>
</organism>
<dbReference type="AlphaFoldDB" id="A0A8J3Q8T6"/>
<dbReference type="EMBL" id="BONY01000018">
    <property type="protein sequence ID" value="GIH05286.1"/>
    <property type="molecule type" value="Genomic_DNA"/>
</dbReference>
<name>A0A8J3Q8T6_9ACTN</name>
<comment type="caution">
    <text evidence="1">The sequence shown here is derived from an EMBL/GenBank/DDBJ whole genome shotgun (WGS) entry which is preliminary data.</text>
</comment>
<evidence type="ECO:0000313" key="1">
    <source>
        <dbReference type="EMBL" id="GIH05286.1"/>
    </source>
</evidence>
<evidence type="ECO:0000313" key="2">
    <source>
        <dbReference type="Proteomes" id="UP000612899"/>
    </source>
</evidence>
<keyword evidence="2" id="KW-1185">Reference proteome</keyword>
<protein>
    <submittedName>
        <fullName evidence="1">Uncharacterized protein</fullName>
    </submittedName>
</protein>
<sequence>MARAGGVFEDDALVDRVNLALQNMWSRLDSLPRSDEFWSGTNNRTTWYKVDEFAQRCVVRDSSDETARWAAVGFWMHAGSFGGLQLLAEDAAVRDDAVYDLIAVAEWVWLEVGVDPGPHLERALARVGSSVLQRLTQSGGRVGRAAVAASVFLAGESFTEAIGRQHWNMFLHALAVPMPHDRDPSVVREALAAAEEQWLATAQQCLSNDASSVVDLMDAAQWWAVHRDYDVVGRLRELLGALSRDSLELMAGDHDGETAASLRAALLVLDGHGFSSRRYP</sequence>
<gene>
    <name evidence="1" type="ORF">Rhe02_33530</name>
</gene>
<accession>A0A8J3Q8T6</accession>
<reference evidence="1" key="1">
    <citation type="submission" date="2021-01" db="EMBL/GenBank/DDBJ databases">
        <title>Whole genome shotgun sequence of Rhizocola hellebori NBRC 109834.</title>
        <authorList>
            <person name="Komaki H."/>
            <person name="Tamura T."/>
        </authorList>
    </citation>
    <scope>NUCLEOTIDE SEQUENCE</scope>
    <source>
        <strain evidence="1">NBRC 109834</strain>
    </source>
</reference>
<proteinExistence type="predicted"/>